<dbReference type="Proteomes" id="UP001169006">
    <property type="component" value="Unassembled WGS sequence"/>
</dbReference>
<evidence type="ECO:0000256" key="4">
    <source>
        <dbReference type="ARBA" id="ARBA00023125"/>
    </source>
</evidence>
<evidence type="ECO:0000256" key="3">
    <source>
        <dbReference type="ARBA" id="ARBA00023015"/>
    </source>
</evidence>
<proteinExistence type="inferred from homology"/>
<feature type="domain" description="HTH gntR-type" evidence="6">
    <location>
        <begin position="5"/>
        <end position="73"/>
    </location>
</feature>
<gene>
    <name evidence="7" type="ORF">Q2T52_08295</name>
</gene>
<dbReference type="Pfam" id="PF00392">
    <property type="entry name" value="GntR"/>
    <property type="match status" value="1"/>
</dbReference>
<reference evidence="7" key="1">
    <citation type="journal article" date="2015" name="Int. J. Syst. Evol. Microbiol.">
        <title>Rhizobium oryzicola sp. nov., potential plant-growth-promoting endophytic bacteria isolated from rice roots.</title>
        <authorList>
            <person name="Zhang X.X."/>
            <person name="Gao J.S."/>
            <person name="Cao Y.H."/>
            <person name="Sheirdil R.A."/>
            <person name="Wang X.C."/>
            <person name="Zhang L."/>
        </authorList>
    </citation>
    <scope>NUCLEOTIDE SEQUENCE</scope>
    <source>
        <strain evidence="7">05753</strain>
    </source>
</reference>
<dbReference type="InterPro" id="IPR036390">
    <property type="entry name" value="WH_DNA-bd_sf"/>
</dbReference>
<evidence type="ECO:0000313" key="8">
    <source>
        <dbReference type="Proteomes" id="UP001169006"/>
    </source>
</evidence>
<keyword evidence="3" id="KW-0805">Transcription regulation</keyword>
<name>A0ABT8SVL2_9HYPH</name>
<evidence type="ECO:0000256" key="5">
    <source>
        <dbReference type="ARBA" id="ARBA00023163"/>
    </source>
</evidence>
<dbReference type="InterPro" id="IPR036388">
    <property type="entry name" value="WH-like_DNA-bd_sf"/>
</dbReference>
<dbReference type="EMBL" id="JAUKWQ010000002">
    <property type="protein sequence ID" value="MDO1582093.1"/>
    <property type="molecule type" value="Genomic_DNA"/>
</dbReference>
<keyword evidence="8" id="KW-1185">Reference proteome</keyword>
<keyword evidence="2" id="KW-0663">Pyridoxal phosphate</keyword>
<dbReference type="RefSeq" id="WP_302076238.1">
    <property type="nucleotide sequence ID" value="NZ_JAUKWQ010000002.1"/>
</dbReference>
<dbReference type="PANTHER" id="PTHR46577">
    <property type="entry name" value="HTH-TYPE TRANSCRIPTIONAL REGULATORY PROTEIN GABR"/>
    <property type="match status" value="1"/>
</dbReference>
<dbReference type="InterPro" id="IPR015421">
    <property type="entry name" value="PyrdxlP-dep_Trfase_major"/>
</dbReference>
<dbReference type="Gene3D" id="3.90.1150.10">
    <property type="entry name" value="Aspartate Aminotransferase, domain 1"/>
    <property type="match status" value="1"/>
</dbReference>
<evidence type="ECO:0000256" key="1">
    <source>
        <dbReference type="ARBA" id="ARBA00005384"/>
    </source>
</evidence>
<dbReference type="PROSITE" id="PS50949">
    <property type="entry name" value="HTH_GNTR"/>
    <property type="match status" value="1"/>
</dbReference>
<dbReference type="Pfam" id="PF00155">
    <property type="entry name" value="Aminotran_1_2"/>
    <property type="match status" value="1"/>
</dbReference>
<dbReference type="Gene3D" id="3.40.640.10">
    <property type="entry name" value="Type I PLP-dependent aspartate aminotransferase-like (Major domain)"/>
    <property type="match status" value="1"/>
</dbReference>
<dbReference type="InterPro" id="IPR051446">
    <property type="entry name" value="HTH_trans_reg/aminotransferase"/>
</dbReference>
<dbReference type="InterPro" id="IPR004839">
    <property type="entry name" value="Aminotransferase_I/II_large"/>
</dbReference>
<evidence type="ECO:0000313" key="7">
    <source>
        <dbReference type="EMBL" id="MDO1582093.1"/>
    </source>
</evidence>
<dbReference type="InterPro" id="IPR015422">
    <property type="entry name" value="PyrdxlP-dep_Trfase_small"/>
</dbReference>
<dbReference type="Gene3D" id="1.10.10.10">
    <property type="entry name" value="Winged helix-like DNA-binding domain superfamily/Winged helix DNA-binding domain"/>
    <property type="match status" value="1"/>
</dbReference>
<keyword evidence="7" id="KW-0808">Transferase</keyword>
<dbReference type="CDD" id="cd07377">
    <property type="entry name" value="WHTH_GntR"/>
    <property type="match status" value="1"/>
</dbReference>
<evidence type="ECO:0000256" key="2">
    <source>
        <dbReference type="ARBA" id="ARBA00022898"/>
    </source>
</evidence>
<keyword evidence="7" id="KW-0032">Aminotransferase</keyword>
<evidence type="ECO:0000259" key="6">
    <source>
        <dbReference type="PROSITE" id="PS50949"/>
    </source>
</evidence>
<organism evidence="7 8">
    <name type="scientific">Rhizobium oryzicola</name>
    <dbReference type="NCBI Taxonomy" id="1232668"/>
    <lineage>
        <taxon>Bacteria</taxon>
        <taxon>Pseudomonadati</taxon>
        <taxon>Pseudomonadota</taxon>
        <taxon>Alphaproteobacteria</taxon>
        <taxon>Hyphomicrobiales</taxon>
        <taxon>Rhizobiaceae</taxon>
        <taxon>Rhizobium/Agrobacterium group</taxon>
        <taxon>Rhizobium</taxon>
    </lineage>
</organism>
<dbReference type="GO" id="GO:0008483">
    <property type="term" value="F:transaminase activity"/>
    <property type="evidence" value="ECO:0007669"/>
    <property type="project" value="UniProtKB-KW"/>
</dbReference>
<dbReference type="PANTHER" id="PTHR46577:SF2">
    <property type="entry name" value="TRANSCRIPTIONAL REGULATORY PROTEIN"/>
    <property type="match status" value="1"/>
</dbReference>
<keyword evidence="4" id="KW-0238">DNA-binding</keyword>
<protein>
    <submittedName>
        <fullName evidence="7">PLP-dependent aminotransferase family protein</fullName>
    </submittedName>
</protein>
<dbReference type="InterPro" id="IPR015424">
    <property type="entry name" value="PyrdxlP-dep_Trfase"/>
</dbReference>
<dbReference type="CDD" id="cd00609">
    <property type="entry name" value="AAT_like"/>
    <property type="match status" value="1"/>
</dbReference>
<keyword evidence="5" id="KW-0804">Transcription</keyword>
<dbReference type="SMART" id="SM00345">
    <property type="entry name" value="HTH_GNTR"/>
    <property type="match status" value="1"/>
</dbReference>
<accession>A0ABT8SVL2</accession>
<dbReference type="SUPFAM" id="SSF53383">
    <property type="entry name" value="PLP-dependent transferases"/>
    <property type="match status" value="1"/>
</dbReference>
<comment type="similarity">
    <text evidence="1">In the C-terminal section; belongs to the class-I pyridoxal-phosphate-dependent aminotransferase family.</text>
</comment>
<sequence length="462" mass="50593">MQTETSQTGRVMAAIRARIEARALTTGDRLPSIRRFASTMGVSPSTVVEAYDRLAAEGLIRAQPGSGFYVSATALPPLKLARTATPQARAVDPFWVSRQSLDAEDDALMPGCGWLPPAWMPEAALRKSLRNLSRASTTLLTDYGSSLGSLTLRQLLIRRAAEDGLRIEPEQLMLTASGSQALDLLCRFLLRPGDVVLVDDPCYFNFQALLRAHQVKIESVPYTLDGPDMAAFEAALTTHQPRLYLTNSALQNPTGASISPQKAHRLLNLASAHDLIIVEDEIFADFEPEPSTRLAALDGLTHVIRIGSFSKTLSASIRCGYIAAKRDWIDGLVDLQVASNFGGPSPMATEIIADVLTGGSYRKHMEEVRRRLARARREAAERLARLGIAPWNVPRGGFYLWCRLPDEVDSAAIAQAALRQGVLLAPGNIFSHARTAENFMRFNVAQMTESKVWEVLETAMRA</sequence>
<dbReference type="SUPFAM" id="SSF46785">
    <property type="entry name" value="Winged helix' DNA-binding domain"/>
    <property type="match status" value="1"/>
</dbReference>
<dbReference type="InterPro" id="IPR000524">
    <property type="entry name" value="Tscrpt_reg_HTH_GntR"/>
</dbReference>
<reference evidence="7" key="2">
    <citation type="submission" date="2023-07" db="EMBL/GenBank/DDBJ databases">
        <authorList>
            <person name="Sun H."/>
        </authorList>
    </citation>
    <scope>NUCLEOTIDE SEQUENCE</scope>
    <source>
        <strain evidence="7">05753</strain>
    </source>
</reference>
<comment type="caution">
    <text evidence="7">The sequence shown here is derived from an EMBL/GenBank/DDBJ whole genome shotgun (WGS) entry which is preliminary data.</text>
</comment>